<reference evidence="1" key="1">
    <citation type="journal article" date="2023" name="G3 (Bethesda)">
        <title>A reference genome for the long-term kleptoplast-retaining sea slug Elysia crispata morphotype clarki.</title>
        <authorList>
            <person name="Eastman K.E."/>
            <person name="Pendleton A.L."/>
            <person name="Shaikh M.A."/>
            <person name="Suttiyut T."/>
            <person name="Ogas R."/>
            <person name="Tomko P."/>
            <person name="Gavelis G."/>
            <person name="Widhalm J.R."/>
            <person name="Wisecaver J.H."/>
        </authorList>
    </citation>
    <scope>NUCLEOTIDE SEQUENCE</scope>
    <source>
        <strain evidence="1">ECLA1</strain>
    </source>
</reference>
<dbReference type="AlphaFoldDB" id="A0AAE1D3Y9"/>
<dbReference type="EMBL" id="JAWDGP010005522">
    <property type="protein sequence ID" value="KAK3756407.1"/>
    <property type="molecule type" value="Genomic_DNA"/>
</dbReference>
<protein>
    <submittedName>
        <fullName evidence="1">Uncharacterized protein</fullName>
    </submittedName>
</protein>
<organism evidence="1 2">
    <name type="scientific">Elysia crispata</name>
    <name type="common">lettuce slug</name>
    <dbReference type="NCBI Taxonomy" id="231223"/>
    <lineage>
        <taxon>Eukaryota</taxon>
        <taxon>Metazoa</taxon>
        <taxon>Spiralia</taxon>
        <taxon>Lophotrochozoa</taxon>
        <taxon>Mollusca</taxon>
        <taxon>Gastropoda</taxon>
        <taxon>Heterobranchia</taxon>
        <taxon>Euthyneura</taxon>
        <taxon>Panpulmonata</taxon>
        <taxon>Sacoglossa</taxon>
        <taxon>Placobranchoidea</taxon>
        <taxon>Plakobranchidae</taxon>
        <taxon>Elysia</taxon>
    </lineage>
</organism>
<accession>A0AAE1D3Y9</accession>
<evidence type="ECO:0000313" key="1">
    <source>
        <dbReference type="EMBL" id="KAK3756407.1"/>
    </source>
</evidence>
<dbReference type="Proteomes" id="UP001283361">
    <property type="component" value="Unassembled WGS sequence"/>
</dbReference>
<proteinExistence type="predicted"/>
<comment type="caution">
    <text evidence="1">The sequence shown here is derived from an EMBL/GenBank/DDBJ whole genome shotgun (WGS) entry which is preliminary data.</text>
</comment>
<sequence>MDFSLNQHTCVKVCTLLFPGELVLLPSSVPGWLAKRLLGRLHLHRKLDTGHTRTGHFRPVNHCLWPPRASFSARSGSRAGITNKGN</sequence>
<gene>
    <name evidence="1" type="ORF">RRG08_034092</name>
</gene>
<evidence type="ECO:0000313" key="2">
    <source>
        <dbReference type="Proteomes" id="UP001283361"/>
    </source>
</evidence>
<name>A0AAE1D3Y9_9GAST</name>
<keyword evidence="2" id="KW-1185">Reference proteome</keyword>